<gene>
    <name evidence="1" type="ORF">CFBP6411_03952</name>
</gene>
<reference evidence="1 2" key="1">
    <citation type="submission" date="2017-11" db="EMBL/GenBank/DDBJ databases">
        <authorList>
            <person name="Han C.G."/>
        </authorList>
    </citation>
    <scope>NUCLEOTIDE SEQUENCE [LARGE SCALE GENOMIC DNA]</scope>
    <source>
        <strain evidence="1">CFBP6411</strain>
    </source>
</reference>
<evidence type="ECO:0000313" key="1">
    <source>
        <dbReference type="EMBL" id="SOS35309.1"/>
    </source>
</evidence>
<dbReference type="EMBL" id="LT963408">
    <property type="protein sequence ID" value="SOS35309.1"/>
    <property type="molecule type" value="Genomic_DNA"/>
</dbReference>
<organism evidence="1 2">
    <name type="scientific">Pseudomonas syringae group genomosp. 3</name>
    <dbReference type="NCBI Taxonomy" id="251701"/>
    <lineage>
        <taxon>Bacteria</taxon>
        <taxon>Pseudomonadati</taxon>
        <taxon>Pseudomonadota</taxon>
        <taxon>Gammaproteobacteria</taxon>
        <taxon>Pseudomonadales</taxon>
        <taxon>Pseudomonadaceae</taxon>
        <taxon>Pseudomonas</taxon>
    </lineage>
</organism>
<dbReference type="Proteomes" id="UP000238093">
    <property type="component" value="Chromosome I"/>
</dbReference>
<evidence type="ECO:0000313" key="2">
    <source>
        <dbReference type="Proteomes" id="UP000238093"/>
    </source>
</evidence>
<name>A0A2K4WHD7_9PSED</name>
<protein>
    <submittedName>
        <fullName evidence="1">Uncharacterized protein</fullName>
    </submittedName>
</protein>
<sequence>MSVGYVYGSRHLFAPRRVTLKDQSKQNPGSVSGPTSSGSFALTLIRRSLQRAILGPVQLARRPASHPPDQRQGSAVTYVALCVASDIAIEKRFRLWAVTMRTACRCVAALIIYQYLRSALMQYTNLTDYRADAPRRHAVLDALRPLCGASRHAAVWRCQVDLHKTQLTLSLIGALLRWQQLRTRLEIVLHGRFMTQSVTNCRPTRSIGTIVVNMSTTRLLHIGTTVG</sequence>
<proteinExistence type="predicted"/>
<dbReference type="AlphaFoldDB" id="A0A2K4WHD7"/>
<accession>A0A2K4WHD7</accession>